<dbReference type="EMBL" id="FOMT01000002">
    <property type="protein sequence ID" value="SFE02088.1"/>
    <property type="molecule type" value="Genomic_DNA"/>
</dbReference>
<protein>
    <submittedName>
        <fullName evidence="11">Spore germination protein KC</fullName>
    </submittedName>
</protein>
<keyword evidence="3" id="KW-0309">Germination</keyword>
<comment type="similarity">
    <text evidence="2">Belongs to the GerABKC lipoprotein family.</text>
</comment>
<organism evidence="11 12">
    <name type="scientific">Paenibacillus catalpae</name>
    <dbReference type="NCBI Taxonomy" id="1045775"/>
    <lineage>
        <taxon>Bacteria</taxon>
        <taxon>Bacillati</taxon>
        <taxon>Bacillota</taxon>
        <taxon>Bacilli</taxon>
        <taxon>Bacillales</taxon>
        <taxon>Paenibacillaceae</taxon>
        <taxon>Paenibacillus</taxon>
    </lineage>
</organism>
<sequence length="392" mass="44001">MKMSKVWRVLSISMCMGMLLILTGCWDRREINDVAFVLASAIDKEGDSIRVSVLIPLPGNMGSSAGGGGGSGGQKPFTIKTETGNTVREAVSKLQFQLPRHLFFGHRRVIIIGEQLAREEGVDTIFDGVTRTPENRLTAFIAISDGKAQDVLNADTRLERFSAESMRELLQSEASVRISLKDVVGKIISIGEDAFFPYIEKVKTKIKGQESEDILIEGFVLTHNGKMTGTVKGNAAIGLRLLNHSFRKYDETFNDAGNFLTVAITEADIKIKPVMKNGELSFRIHSMVKASVNEDLDPNRNYDDYETRKQIEQIVSQRVEDNIKLAIKKMQQSNSDAIGFGLHAYRAYPQIWTKQYRKDWETIFPEMKFEVTAKANLYRFGMSSENLGRKDQ</sequence>
<dbReference type="Proteomes" id="UP000198855">
    <property type="component" value="Unassembled WGS sequence"/>
</dbReference>
<evidence type="ECO:0000256" key="5">
    <source>
        <dbReference type="ARBA" id="ARBA00023136"/>
    </source>
</evidence>
<dbReference type="InterPro" id="IPR008844">
    <property type="entry name" value="Spore_GerAC-like"/>
</dbReference>
<keyword evidence="5 8" id="KW-0472">Membrane</keyword>
<dbReference type="Gene3D" id="3.30.300.210">
    <property type="entry name" value="Nutrient germinant receptor protein C, domain 3"/>
    <property type="match status" value="1"/>
</dbReference>
<proteinExistence type="inferred from homology"/>
<feature type="transmembrane region" description="Helical" evidence="8">
    <location>
        <begin position="6"/>
        <end position="26"/>
    </location>
</feature>
<evidence type="ECO:0000256" key="4">
    <source>
        <dbReference type="ARBA" id="ARBA00022729"/>
    </source>
</evidence>
<name>A0A1I1X666_9BACL</name>
<dbReference type="PANTHER" id="PTHR35789">
    <property type="entry name" value="SPORE GERMINATION PROTEIN B3"/>
    <property type="match status" value="1"/>
</dbReference>
<evidence type="ECO:0000313" key="11">
    <source>
        <dbReference type="EMBL" id="SFE02088.1"/>
    </source>
</evidence>
<dbReference type="GO" id="GO:0009847">
    <property type="term" value="P:spore germination"/>
    <property type="evidence" value="ECO:0007669"/>
    <property type="project" value="InterPro"/>
</dbReference>
<dbReference type="GO" id="GO:0016020">
    <property type="term" value="C:membrane"/>
    <property type="evidence" value="ECO:0007669"/>
    <property type="project" value="UniProtKB-SubCell"/>
</dbReference>
<keyword evidence="7" id="KW-0449">Lipoprotein</keyword>
<evidence type="ECO:0000256" key="3">
    <source>
        <dbReference type="ARBA" id="ARBA00022544"/>
    </source>
</evidence>
<dbReference type="OrthoDB" id="9816067at2"/>
<accession>A0A1I1X666</accession>
<evidence type="ECO:0000256" key="2">
    <source>
        <dbReference type="ARBA" id="ARBA00007886"/>
    </source>
</evidence>
<feature type="domain" description="Spore germination protein N-terminal" evidence="10">
    <location>
        <begin position="27"/>
        <end position="200"/>
    </location>
</feature>
<dbReference type="AlphaFoldDB" id="A0A1I1X666"/>
<keyword evidence="8" id="KW-0812">Transmembrane</keyword>
<keyword evidence="12" id="KW-1185">Reference proteome</keyword>
<feature type="domain" description="Spore germination GerAC-like C-terminal" evidence="9">
    <location>
        <begin position="220"/>
        <end position="381"/>
    </location>
</feature>
<gene>
    <name evidence="11" type="ORF">SAMN05216378_2000</name>
</gene>
<comment type="subcellular location">
    <subcellularLocation>
        <location evidence="1">Membrane</location>
        <topology evidence="1">Lipid-anchor</topology>
    </subcellularLocation>
</comment>
<dbReference type="Pfam" id="PF05504">
    <property type="entry name" value="Spore_GerAC"/>
    <property type="match status" value="1"/>
</dbReference>
<evidence type="ECO:0000259" key="9">
    <source>
        <dbReference type="Pfam" id="PF05504"/>
    </source>
</evidence>
<dbReference type="Pfam" id="PF25198">
    <property type="entry name" value="Spore_GerAC_N"/>
    <property type="match status" value="1"/>
</dbReference>
<evidence type="ECO:0000313" key="12">
    <source>
        <dbReference type="Proteomes" id="UP000198855"/>
    </source>
</evidence>
<reference evidence="12" key="1">
    <citation type="submission" date="2016-10" db="EMBL/GenBank/DDBJ databases">
        <authorList>
            <person name="Varghese N."/>
            <person name="Submissions S."/>
        </authorList>
    </citation>
    <scope>NUCLEOTIDE SEQUENCE [LARGE SCALE GENOMIC DNA]</scope>
    <source>
        <strain evidence="12">CGMCC 1.10784</strain>
    </source>
</reference>
<keyword evidence="4" id="KW-0732">Signal</keyword>
<dbReference type="PANTHER" id="PTHR35789:SF1">
    <property type="entry name" value="SPORE GERMINATION PROTEIN B3"/>
    <property type="match status" value="1"/>
</dbReference>
<evidence type="ECO:0000256" key="6">
    <source>
        <dbReference type="ARBA" id="ARBA00023139"/>
    </source>
</evidence>
<keyword evidence="8" id="KW-1133">Transmembrane helix</keyword>
<evidence type="ECO:0000256" key="7">
    <source>
        <dbReference type="ARBA" id="ARBA00023288"/>
    </source>
</evidence>
<dbReference type="InterPro" id="IPR038501">
    <property type="entry name" value="Spore_GerAC_C_sf"/>
</dbReference>
<dbReference type="InterPro" id="IPR046953">
    <property type="entry name" value="Spore_GerAC-like_C"/>
</dbReference>
<dbReference type="PROSITE" id="PS51257">
    <property type="entry name" value="PROKAR_LIPOPROTEIN"/>
    <property type="match status" value="1"/>
</dbReference>
<dbReference type="STRING" id="1045775.SAMN05216378_2000"/>
<dbReference type="RefSeq" id="WP_091184138.1">
    <property type="nucleotide sequence ID" value="NZ_FOMT01000002.1"/>
</dbReference>
<evidence type="ECO:0000259" key="10">
    <source>
        <dbReference type="Pfam" id="PF25198"/>
    </source>
</evidence>
<keyword evidence="6" id="KW-0564">Palmitate</keyword>
<dbReference type="NCBIfam" id="TIGR02887">
    <property type="entry name" value="spore_ger_x_C"/>
    <property type="match status" value="1"/>
</dbReference>
<evidence type="ECO:0000256" key="1">
    <source>
        <dbReference type="ARBA" id="ARBA00004635"/>
    </source>
</evidence>
<dbReference type="InterPro" id="IPR057336">
    <property type="entry name" value="GerAC_N"/>
</dbReference>
<evidence type="ECO:0000256" key="8">
    <source>
        <dbReference type="SAM" id="Phobius"/>
    </source>
</evidence>